<keyword evidence="3" id="KW-1185">Reference proteome</keyword>
<dbReference type="EMBL" id="KZ679262">
    <property type="protein sequence ID" value="PTB40953.1"/>
    <property type="molecule type" value="Genomic_DNA"/>
</dbReference>
<feature type="transmembrane region" description="Helical" evidence="1">
    <location>
        <begin position="25"/>
        <end position="45"/>
    </location>
</feature>
<proteinExistence type="predicted"/>
<reference evidence="2 3" key="1">
    <citation type="submission" date="2016-07" db="EMBL/GenBank/DDBJ databases">
        <title>Multiple horizontal gene transfer events from other fungi enriched the ability of initially mycotrophic Trichoderma (Ascomycota) to feed on dead plant biomass.</title>
        <authorList>
            <consortium name="DOE Joint Genome Institute"/>
            <person name="Aerts A."/>
            <person name="Atanasova L."/>
            <person name="Chenthamara K."/>
            <person name="Zhang J."/>
            <person name="Grujic M."/>
            <person name="Henrissat B."/>
            <person name="Kuo A."/>
            <person name="Salamov A."/>
            <person name="Lipzen A."/>
            <person name="Labutti K."/>
            <person name="Barry K."/>
            <person name="Miao Y."/>
            <person name="Rahimi M.J."/>
            <person name="Shen Q."/>
            <person name="Grigoriev I.V."/>
            <person name="Kubicek C.P."/>
            <person name="Druzhinina I.S."/>
        </authorList>
    </citation>
    <scope>NUCLEOTIDE SEQUENCE [LARGE SCALE GENOMIC DNA]</scope>
    <source>
        <strain evidence="2 3">CBS 433.97</strain>
    </source>
</reference>
<dbReference type="Proteomes" id="UP000240493">
    <property type="component" value="Unassembled WGS sequence"/>
</dbReference>
<evidence type="ECO:0000313" key="3">
    <source>
        <dbReference type="Proteomes" id="UP000240493"/>
    </source>
</evidence>
<dbReference type="AlphaFoldDB" id="A0A2T3Z811"/>
<feature type="transmembrane region" description="Helical" evidence="1">
    <location>
        <begin position="57"/>
        <end position="79"/>
    </location>
</feature>
<name>A0A2T3Z811_TRIA4</name>
<keyword evidence="1" id="KW-1133">Transmembrane helix</keyword>
<accession>A0A2T3Z811</accession>
<protein>
    <submittedName>
        <fullName evidence="2">Uncharacterized protein</fullName>
    </submittedName>
</protein>
<keyword evidence="1" id="KW-0472">Membrane</keyword>
<evidence type="ECO:0000256" key="1">
    <source>
        <dbReference type="SAM" id="Phobius"/>
    </source>
</evidence>
<keyword evidence="1" id="KW-0812">Transmembrane</keyword>
<organism evidence="2 3">
    <name type="scientific">Trichoderma asperellum (strain ATCC 204424 / CBS 433.97 / NBRC 101777)</name>
    <dbReference type="NCBI Taxonomy" id="1042311"/>
    <lineage>
        <taxon>Eukaryota</taxon>
        <taxon>Fungi</taxon>
        <taxon>Dikarya</taxon>
        <taxon>Ascomycota</taxon>
        <taxon>Pezizomycotina</taxon>
        <taxon>Sordariomycetes</taxon>
        <taxon>Hypocreomycetidae</taxon>
        <taxon>Hypocreales</taxon>
        <taxon>Hypocreaceae</taxon>
        <taxon>Trichoderma</taxon>
    </lineage>
</organism>
<gene>
    <name evidence="2" type="ORF">M441DRAFT_415279</name>
</gene>
<sequence length="124" mass="14102">MGRSTQCMYGWDVIEAQKDRNTRRLIFILILFFPLSLSSPIPLFFENHIPGRQRSFWVYIYATEALGFLLLGWSHAGIYEPQCIDASKTANKKCGLNRPASSQCRAPTRSNACCRSAAEQRRIA</sequence>
<evidence type="ECO:0000313" key="2">
    <source>
        <dbReference type="EMBL" id="PTB40953.1"/>
    </source>
</evidence>